<gene>
    <name evidence="2" type="ORF">V1286_003635</name>
</gene>
<dbReference type="Proteomes" id="UP001364224">
    <property type="component" value="Unassembled WGS sequence"/>
</dbReference>
<sequence length="204" mass="21961">MLEVGGNGSRFRLCGGTRLGRSGNKNPIVVEFSFAERMKPVSDANMNVDVNNNTPNPKAAGPYEKRGFDMPFFAVPGIFNGIAEQNMTRAKEGIENMKVASGAVTDVLLESCSTNARGAADYASKLIEFSAANTSSAFDFLTHLMGTKSPSEILQLSAAQGCKNFGATAAQNREMWELTRKIATESADPIKKSFAGMLQKASWF</sequence>
<protein>
    <submittedName>
        <fullName evidence="2">Phasin</fullName>
    </submittedName>
</protein>
<comment type="caution">
    <text evidence="2">The sequence shown here is derived from an EMBL/GenBank/DDBJ whole genome shotgun (WGS) entry which is preliminary data.</text>
</comment>
<proteinExistence type="predicted"/>
<keyword evidence="3" id="KW-1185">Reference proteome</keyword>
<name>A0ABU8BC24_9BRAD</name>
<evidence type="ECO:0000313" key="2">
    <source>
        <dbReference type="EMBL" id="MEH2556106.1"/>
    </source>
</evidence>
<accession>A0ABU8BC24</accession>
<organism evidence="2 3">
    <name type="scientific">Bradyrhizobium algeriense</name>
    <dbReference type="NCBI Taxonomy" id="634784"/>
    <lineage>
        <taxon>Bacteria</taxon>
        <taxon>Pseudomonadati</taxon>
        <taxon>Pseudomonadota</taxon>
        <taxon>Alphaproteobacteria</taxon>
        <taxon>Hyphomicrobiales</taxon>
        <taxon>Nitrobacteraceae</taxon>
        <taxon>Bradyrhizobium</taxon>
    </lineage>
</organism>
<evidence type="ECO:0000259" key="1">
    <source>
        <dbReference type="Pfam" id="PF09361"/>
    </source>
</evidence>
<feature type="domain" description="Phasin" evidence="1">
    <location>
        <begin position="98"/>
        <end position="193"/>
    </location>
</feature>
<evidence type="ECO:0000313" key="3">
    <source>
        <dbReference type="Proteomes" id="UP001364224"/>
    </source>
</evidence>
<dbReference type="RefSeq" id="WP_334481369.1">
    <property type="nucleotide sequence ID" value="NZ_JAZHRV010000001.1"/>
</dbReference>
<dbReference type="EMBL" id="JAZHRV010000001">
    <property type="protein sequence ID" value="MEH2556106.1"/>
    <property type="molecule type" value="Genomic_DNA"/>
</dbReference>
<dbReference type="InterPro" id="IPR018968">
    <property type="entry name" value="Phasin"/>
</dbReference>
<reference evidence="2 3" key="1">
    <citation type="submission" date="2024-02" db="EMBL/GenBank/DDBJ databases">
        <title>Adaptive strategies in a cosmopolitan and abundant soil bacterium.</title>
        <authorList>
            <person name="Carini P."/>
        </authorList>
    </citation>
    <scope>NUCLEOTIDE SEQUENCE [LARGE SCALE GENOMIC DNA]</scope>
    <source>
        <strain evidence="2 3">AZCC 1608</strain>
    </source>
</reference>
<dbReference type="Pfam" id="PF09361">
    <property type="entry name" value="Phasin_2"/>
    <property type="match status" value="1"/>
</dbReference>